<keyword evidence="4" id="KW-1185">Reference proteome</keyword>
<proteinExistence type="predicted"/>
<feature type="domain" description="Phytase-like" evidence="2">
    <location>
        <begin position="55"/>
        <end position="362"/>
    </location>
</feature>
<dbReference type="EMBL" id="CP027792">
    <property type="protein sequence ID" value="AVP57088.1"/>
    <property type="molecule type" value="Genomic_DNA"/>
</dbReference>
<organism evidence="3 4">
    <name type="scientific">Pulveribacter suum</name>
    <dbReference type="NCBI Taxonomy" id="2116657"/>
    <lineage>
        <taxon>Bacteria</taxon>
        <taxon>Pseudomonadati</taxon>
        <taxon>Pseudomonadota</taxon>
        <taxon>Betaproteobacteria</taxon>
        <taxon>Burkholderiales</taxon>
        <taxon>Comamonadaceae</taxon>
        <taxon>Pulveribacter</taxon>
    </lineage>
</organism>
<dbReference type="Pfam" id="PF13449">
    <property type="entry name" value="Phytase-like"/>
    <property type="match status" value="1"/>
</dbReference>
<evidence type="ECO:0000313" key="4">
    <source>
        <dbReference type="Proteomes" id="UP000241829"/>
    </source>
</evidence>
<keyword evidence="1" id="KW-0732">Signal</keyword>
<name>A0A2P1NJ33_9BURK</name>
<dbReference type="Proteomes" id="UP000241829">
    <property type="component" value="Chromosome"/>
</dbReference>
<evidence type="ECO:0000313" key="3">
    <source>
        <dbReference type="EMBL" id="AVP57088.1"/>
    </source>
</evidence>
<feature type="chain" id="PRO_5015150649" description="Phytase-like domain-containing protein" evidence="1">
    <location>
        <begin position="23"/>
        <end position="392"/>
    </location>
</feature>
<reference evidence="4" key="1">
    <citation type="submission" date="2018-03" db="EMBL/GenBank/DDBJ databases">
        <title>Genome sequencing of Melaminivora sp. strain SC2-7.</title>
        <authorList>
            <person name="Kim S.-J."/>
            <person name="Heo J."/>
            <person name="Ahn J.-H."/>
            <person name="Kwon S.-W."/>
        </authorList>
    </citation>
    <scope>NUCLEOTIDE SEQUENCE [LARGE SCALE GENOMIC DNA]</scope>
    <source>
        <strain evidence="4">SC2-7</strain>
    </source>
</reference>
<dbReference type="RefSeq" id="WP_106845645.1">
    <property type="nucleotide sequence ID" value="NZ_CP027792.1"/>
</dbReference>
<sequence>MTAPRLALAAALVLAACTPLPPAPVATSVSAPQAPALRILGTAAIAPGTEWGGTLFGGISGIDSDPASGEYLLISDDRSVHAPARVYTARLSYGEGGMAPPRITGVRLLRHASGRPFASARSPQPGMDVPDAEGVRWLPGGAQFLWTSEGDFTRGFGPQLRAAHADGTHARTWQLPDFFAPAPGSGPRRNGSLEGLALAPGGATAWLAMELPWLQDGPPARAHSGGAPVRLTAIDLASGRPLRQIAYQPDPVPHPRRLPFGPELNGVSDILAEDEHHLLVLERAYSTGRGFAVRLYRIDTREGSDTLALPALLPANHTPAPKALVADFTALGIDVDNLEGMAWGAPLAAGACVLVLVSDDNFNPAQTTQFIAAEYRSPGGGNAPCGTTGASP</sequence>
<evidence type="ECO:0000259" key="2">
    <source>
        <dbReference type="Pfam" id="PF13449"/>
    </source>
</evidence>
<evidence type="ECO:0000256" key="1">
    <source>
        <dbReference type="SAM" id="SignalP"/>
    </source>
</evidence>
<protein>
    <recommendedName>
        <fullName evidence="2">Phytase-like domain-containing protein</fullName>
    </recommendedName>
</protein>
<dbReference type="InterPro" id="IPR027372">
    <property type="entry name" value="Phytase-like_dom"/>
</dbReference>
<feature type="signal peptide" evidence="1">
    <location>
        <begin position="1"/>
        <end position="22"/>
    </location>
</feature>
<accession>A0A2P1NJ33</accession>
<gene>
    <name evidence="3" type="ORF">C7H73_05030</name>
</gene>
<dbReference type="AlphaFoldDB" id="A0A2P1NJ33"/>
<dbReference type="OrthoDB" id="9798539at2"/>
<dbReference type="PROSITE" id="PS51257">
    <property type="entry name" value="PROKAR_LIPOPROTEIN"/>
    <property type="match status" value="1"/>
</dbReference>
<dbReference type="KEGG" id="melm:C7H73_05030"/>